<evidence type="ECO:0000313" key="4">
    <source>
        <dbReference type="Proteomes" id="UP000005309"/>
    </source>
</evidence>
<dbReference type="OrthoDB" id="9772924at2"/>
<dbReference type="eggNOG" id="COG0747">
    <property type="taxonomic scope" value="Bacteria"/>
</dbReference>
<dbReference type="AlphaFoldDB" id="C4V413"/>
<evidence type="ECO:0000256" key="1">
    <source>
        <dbReference type="SAM" id="SignalP"/>
    </source>
</evidence>
<dbReference type="PROSITE" id="PS51257">
    <property type="entry name" value="PROKAR_LIPOPROTEIN"/>
    <property type="match status" value="1"/>
</dbReference>
<reference evidence="3 4" key="1">
    <citation type="submission" date="2009-04" db="EMBL/GenBank/DDBJ databases">
        <authorList>
            <person name="Qin X."/>
            <person name="Bachman B."/>
            <person name="Battles P."/>
            <person name="Bell A."/>
            <person name="Bess C."/>
            <person name="Bickham C."/>
            <person name="Chaboub L."/>
            <person name="Chen D."/>
            <person name="Coyle M."/>
            <person name="Deiros D.R."/>
            <person name="Dinh H."/>
            <person name="Forbes L."/>
            <person name="Fowler G."/>
            <person name="Francisco L."/>
            <person name="Fu Q."/>
            <person name="Gubbala S."/>
            <person name="Hale W."/>
            <person name="Han Y."/>
            <person name="Hemphill L."/>
            <person name="Highlander S.K."/>
            <person name="Hirani K."/>
            <person name="Hogues M."/>
            <person name="Jackson L."/>
            <person name="Jakkamsetti A."/>
            <person name="Javaid M."/>
            <person name="Jiang H."/>
            <person name="Korchina V."/>
            <person name="Kovar C."/>
            <person name="Lara F."/>
            <person name="Lee S."/>
            <person name="Mata R."/>
            <person name="Mathew T."/>
            <person name="Moen C."/>
            <person name="Morales K."/>
            <person name="Munidasa M."/>
            <person name="Nazareth L."/>
            <person name="Ngo R."/>
            <person name="Nguyen L."/>
            <person name="Okwuonu G."/>
            <person name="Ongeri F."/>
            <person name="Patil S."/>
            <person name="Petrosino J."/>
            <person name="Pham C."/>
            <person name="Pham P."/>
            <person name="Pu L.-L."/>
            <person name="Puazo M."/>
            <person name="Raj R."/>
            <person name="Reid J."/>
            <person name="Rouhana J."/>
            <person name="Saada N."/>
            <person name="Shang Y."/>
            <person name="Simmons D."/>
            <person name="Thornton R."/>
            <person name="Warren J."/>
            <person name="Weissenberger G."/>
            <person name="Zhang J."/>
            <person name="Zhang L."/>
            <person name="Zhou C."/>
            <person name="Zhu D."/>
            <person name="Muzny D."/>
            <person name="Worley K."/>
            <person name="Gibbs R."/>
        </authorList>
    </citation>
    <scope>NUCLEOTIDE SEQUENCE [LARGE SCALE GENOMIC DNA]</scope>
    <source>
        <strain evidence="3 4">ATCC 43531</strain>
    </source>
</reference>
<dbReference type="PIRSF" id="PIRSF002741">
    <property type="entry name" value="MppA"/>
    <property type="match status" value="1"/>
</dbReference>
<dbReference type="SUPFAM" id="SSF53850">
    <property type="entry name" value="Periplasmic binding protein-like II"/>
    <property type="match status" value="1"/>
</dbReference>
<dbReference type="RefSeq" id="WP_006689991.1">
    <property type="nucleotide sequence ID" value="NZ_GG694006.1"/>
</dbReference>
<dbReference type="HOGENOM" id="CLU_017028_7_5_9"/>
<evidence type="ECO:0000313" key="3">
    <source>
        <dbReference type="EMBL" id="EEQ48277.1"/>
    </source>
</evidence>
<feature type="domain" description="Solute-binding protein family 5" evidence="2">
    <location>
        <begin position="77"/>
        <end position="425"/>
    </location>
</feature>
<sequence>MNKMLNRLCALGLAALSFALLGCGTQNAANGKKIIHVGGTLDVTDSTMDPAKEWAGWFVLRCGIGETLFRLDDEMRPQPWLAERAENISPTDWRITLKDNVVFSNGEKMTAEKVAASLQRTAEINQRAAWLRGAEYTADGDVLAIRTKEPYATLVNDLCDPYAIILDVAGTEDFDQAPVATGPFTLASYEPYLSAVMTRNEHYWDGAVRADGVTYTKIPDPAALAMALESGEIDAALDLSPENAETIAASDKFTLVRTPQTRVYQLYMNFDRLTDPAVRTAIMCGVDKDIIGTQYLKGGMTAASGAFLPSTPYRAPAPLSYDLQKARALLAAAGYQDSDGDGIVEKNGVPLVIGLSIYRRLSSEAIATEMQAQLRRVGIKIEVHPHEKSTFFSSGDFDLGIYSVVTMPTGDPYAFLRDAVGSTGVANYGHYRSAAADQALTQLAVTFDPAQRIQLVNQIQQQVIDDRAMDFIGFNTMQVGMAKGVSGLLSTPSDYYQVTKDLDKE</sequence>
<dbReference type="STRING" id="638302.HMPREF0908_1257"/>
<gene>
    <name evidence="3" type="ORF">HMPREF0908_1257</name>
</gene>
<accession>C4V413</accession>
<dbReference type="PANTHER" id="PTHR30290">
    <property type="entry name" value="PERIPLASMIC BINDING COMPONENT OF ABC TRANSPORTER"/>
    <property type="match status" value="1"/>
</dbReference>
<feature type="chain" id="PRO_5002944863" evidence="1">
    <location>
        <begin position="29"/>
        <end position="505"/>
    </location>
</feature>
<dbReference type="PANTHER" id="PTHR30290:SF81">
    <property type="entry name" value="OLIGOPEPTIDE-BINDING PROTEIN OPPA"/>
    <property type="match status" value="1"/>
</dbReference>
<proteinExistence type="predicted"/>
<dbReference type="EMBL" id="ACLA01000020">
    <property type="protein sequence ID" value="EEQ48277.1"/>
    <property type="molecule type" value="Genomic_DNA"/>
</dbReference>
<comment type="caution">
    <text evidence="3">The sequence shown here is derived from an EMBL/GenBank/DDBJ whole genome shotgun (WGS) entry which is preliminary data.</text>
</comment>
<keyword evidence="1" id="KW-0732">Signal</keyword>
<dbReference type="GO" id="GO:0042597">
    <property type="term" value="C:periplasmic space"/>
    <property type="evidence" value="ECO:0007669"/>
    <property type="project" value="UniProtKB-ARBA"/>
</dbReference>
<dbReference type="InterPro" id="IPR000914">
    <property type="entry name" value="SBP_5_dom"/>
</dbReference>
<dbReference type="CDD" id="cd08490">
    <property type="entry name" value="PBP2_NikA_DppA_OppA_like_3"/>
    <property type="match status" value="1"/>
</dbReference>
<dbReference type="GO" id="GO:1904680">
    <property type="term" value="F:peptide transmembrane transporter activity"/>
    <property type="evidence" value="ECO:0007669"/>
    <property type="project" value="TreeGrafter"/>
</dbReference>
<dbReference type="InterPro" id="IPR039424">
    <property type="entry name" value="SBP_5"/>
</dbReference>
<dbReference type="Gene3D" id="3.40.190.10">
    <property type="entry name" value="Periplasmic binding protein-like II"/>
    <property type="match status" value="1"/>
</dbReference>
<dbReference type="InterPro" id="IPR030678">
    <property type="entry name" value="Peptide/Ni-bd"/>
</dbReference>
<dbReference type="GO" id="GO:0043190">
    <property type="term" value="C:ATP-binding cassette (ABC) transporter complex"/>
    <property type="evidence" value="ECO:0007669"/>
    <property type="project" value="InterPro"/>
</dbReference>
<keyword evidence="4" id="KW-1185">Reference proteome</keyword>
<dbReference type="Proteomes" id="UP000005309">
    <property type="component" value="Unassembled WGS sequence"/>
</dbReference>
<name>C4V413_9FIRM</name>
<dbReference type="Gene3D" id="3.10.105.10">
    <property type="entry name" value="Dipeptide-binding Protein, Domain 3"/>
    <property type="match status" value="1"/>
</dbReference>
<dbReference type="Pfam" id="PF00496">
    <property type="entry name" value="SBP_bac_5"/>
    <property type="match status" value="1"/>
</dbReference>
<organism evidence="3 4">
    <name type="scientific">Selenomonas flueggei ATCC 43531</name>
    <dbReference type="NCBI Taxonomy" id="638302"/>
    <lineage>
        <taxon>Bacteria</taxon>
        <taxon>Bacillati</taxon>
        <taxon>Bacillota</taxon>
        <taxon>Negativicutes</taxon>
        <taxon>Selenomonadales</taxon>
        <taxon>Selenomonadaceae</taxon>
        <taxon>Selenomonas</taxon>
    </lineage>
</organism>
<protein>
    <submittedName>
        <fullName evidence="3">ABC transporter, substrate-binding protein, family 5</fullName>
    </submittedName>
</protein>
<feature type="signal peptide" evidence="1">
    <location>
        <begin position="1"/>
        <end position="28"/>
    </location>
</feature>
<evidence type="ECO:0000259" key="2">
    <source>
        <dbReference type="Pfam" id="PF00496"/>
    </source>
</evidence>
<dbReference type="GO" id="GO:0015833">
    <property type="term" value="P:peptide transport"/>
    <property type="evidence" value="ECO:0007669"/>
    <property type="project" value="TreeGrafter"/>
</dbReference>